<dbReference type="AlphaFoldDB" id="A0A483CQM2"/>
<keyword evidence="2" id="KW-1185">Reference proteome</keyword>
<dbReference type="InterPro" id="IPR038078">
    <property type="entry name" value="PhoU-like_sf"/>
</dbReference>
<organism evidence="1 2">
    <name type="scientific">Methanofollis fontis</name>
    <dbReference type="NCBI Taxonomy" id="2052832"/>
    <lineage>
        <taxon>Archaea</taxon>
        <taxon>Methanobacteriati</taxon>
        <taxon>Methanobacteriota</taxon>
        <taxon>Stenosarchaea group</taxon>
        <taxon>Methanomicrobia</taxon>
        <taxon>Methanomicrobiales</taxon>
        <taxon>Methanomicrobiaceae</taxon>
        <taxon>Methanofollis</taxon>
    </lineage>
</organism>
<dbReference type="Gene3D" id="1.20.58.220">
    <property type="entry name" value="Phosphate transport system protein phou homolog 2, domain 2"/>
    <property type="match status" value="1"/>
</dbReference>
<accession>A0A483CQM2</accession>
<evidence type="ECO:0000313" key="2">
    <source>
        <dbReference type="Proteomes" id="UP000292580"/>
    </source>
</evidence>
<reference evidence="1 2" key="1">
    <citation type="submission" date="2017-11" db="EMBL/GenBank/DDBJ databases">
        <title>Isolation and Characterization of Methanofollis Species from Methane Seep Offshore SW Taiwan.</title>
        <authorList>
            <person name="Teng N.-H."/>
            <person name="Lai M.-C."/>
            <person name="Chen S.-C."/>
        </authorList>
    </citation>
    <scope>NUCLEOTIDE SEQUENCE [LARGE SCALE GENOMIC DNA]</scope>
    <source>
        <strain evidence="1 2">FWC-SCC2</strain>
    </source>
</reference>
<evidence type="ECO:0008006" key="3">
    <source>
        <dbReference type="Google" id="ProtNLM"/>
    </source>
</evidence>
<evidence type="ECO:0000313" key="1">
    <source>
        <dbReference type="EMBL" id="TAJ45413.1"/>
    </source>
</evidence>
<dbReference type="EMBL" id="PGCL01000001">
    <property type="protein sequence ID" value="TAJ45413.1"/>
    <property type="molecule type" value="Genomic_DNA"/>
</dbReference>
<sequence length="625" mass="68980">MNAALVANGRVKYYFTLLQAAKAHADAPEEEWSGLRGEREAAGVENALLDQVVAGAERPGPDTYRIPAAAEIMAAVREAMVTMARPVLMGEEGDGALEARLSALLADLPAAENEILSGETIRRLTSGDRTAGDSLHLLVLDLHRRLNALQAGLASETIDGARASLLKDADRPLVAAFMAGLNRTASLKFDHPGLGTTATRTDDRLVIQNDIGLTDAHVLVIYVRDRRASVVYTDIHMPRLDFFRGLFEGWEMDWEDTRSRAAGEGFEKGTYLMTTGTYAARDGEDLQAFLRHLGSRLVFLIDWNRARKRLRYFLPRQDVLAVLGWAAENEIGHRAFLQLGGETLIYSALEVVGSTNMRYGEPLHRILGRENAVEFIKGVLRTAKEGLAERRSHLLIQDEIRADLARYFRSVHERLIDLCEEHATYVVEAATDLQASFLSVMSGADGEGLARSARRVKEWERSADGIVSSVRSLAERMNVSTFFAPLIGTMDDVIDALEQTSFYTSLPRSFEADAGVVAELASLAGIALEGSRELLRMVMAAGEFHQSGSRADMKPLLSSIDRLILLEEECDEALRGFQKALYARGGGCREFWLAMECACSIERATNAQRKAAHIMRDMTLESFSR</sequence>
<name>A0A483CQM2_9EURY</name>
<gene>
    <name evidence="1" type="ORF">CUJ86_01345</name>
</gene>
<dbReference type="Proteomes" id="UP000292580">
    <property type="component" value="Unassembled WGS sequence"/>
</dbReference>
<protein>
    <recommendedName>
        <fullName evidence="3">DUF47 family protein</fullName>
    </recommendedName>
</protein>
<proteinExistence type="predicted"/>
<comment type="caution">
    <text evidence="1">The sequence shown here is derived from an EMBL/GenBank/DDBJ whole genome shotgun (WGS) entry which is preliminary data.</text>
</comment>